<evidence type="ECO:0000313" key="2">
    <source>
        <dbReference type="EMBL" id="MYE38358.1"/>
    </source>
</evidence>
<reference evidence="2 3" key="1">
    <citation type="submission" date="2019-09" db="EMBL/GenBank/DDBJ databases">
        <title>Characterisation of the sponge microbiome using genome-centric metagenomics.</title>
        <authorList>
            <person name="Engelberts J.P."/>
            <person name="Robbins S.J."/>
            <person name="De Goeij J.M."/>
            <person name="Aranda M."/>
            <person name="Bell S.C."/>
            <person name="Webster N.S."/>
        </authorList>
    </citation>
    <scope>NUCLEOTIDE SEQUENCE [LARGE SCALE GENOMIC DNA]</scope>
    <source>
        <strain evidence="2">SB0662_bin_43</strain>
    </source>
</reference>
<name>A0A845DBD7_9BACT</name>
<feature type="transmembrane region" description="Helical" evidence="1">
    <location>
        <begin position="74"/>
        <end position="93"/>
    </location>
</feature>
<keyword evidence="1" id="KW-0472">Membrane</keyword>
<comment type="caution">
    <text evidence="2">The sequence shown here is derived from an EMBL/GenBank/DDBJ whole genome shotgun (WGS) entry which is preliminary data.</text>
</comment>
<dbReference type="Proteomes" id="UP000449092">
    <property type="component" value="Unassembled WGS sequence"/>
</dbReference>
<evidence type="ECO:0000256" key="1">
    <source>
        <dbReference type="SAM" id="Phobius"/>
    </source>
</evidence>
<keyword evidence="1" id="KW-0812">Transmembrane</keyword>
<proteinExistence type="predicted"/>
<evidence type="ECO:0000313" key="3">
    <source>
        <dbReference type="Proteomes" id="UP000449092"/>
    </source>
</evidence>
<organism evidence="2 3">
    <name type="scientific">Candidatus Spechtbacteria bacterium SB0662_bin_43</name>
    <dbReference type="NCBI Taxonomy" id="2604897"/>
    <lineage>
        <taxon>Bacteria</taxon>
        <taxon>Candidatus Spechtiibacteriota</taxon>
    </lineage>
</organism>
<protein>
    <submittedName>
        <fullName evidence="2">PrgI family protein</fullName>
    </submittedName>
</protein>
<dbReference type="InterPro" id="IPR024414">
    <property type="entry name" value="Uncharacterised_PrgI"/>
</dbReference>
<dbReference type="EMBL" id="VXOY01000020">
    <property type="protein sequence ID" value="MYE38358.1"/>
    <property type="molecule type" value="Genomic_DNA"/>
</dbReference>
<keyword evidence="1" id="KW-1133">Transmembrane helix</keyword>
<dbReference type="AlphaFoldDB" id="A0A845DBD7"/>
<feature type="transmembrane region" description="Helical" evidence="1">
    <location>
        <begin position="20"/>
        <end position="42"/>
    </location>
</feature>
<sequence>MADYEVPQFIGRENKLLGPLTVRQTLIVAGFVIVLITLYFGVGQSNMTLFILIALFLGVVCGAIVFLPYNGRPISVFLFSLLGSVFAPTTYKWRRTQKDTMGKAQVATQKPDLHLTKYNVQKLAQFLDTPDQL</sequence>
<dbReference type="Pfam" id="PF12666">
    <property type="entry name" value="PrgI"/>
    <property type="match status" value="1"/>
</dbReference>
<gene>
    <name evidence="2" type="ORF">F4X82_02495</name>
</gene>
<accession>A0A845DBD7</accession>
<feature type="transmembrane region" description="Helical" evidence="1">
    <location>
        <begin position="49"/>
        <end position="68"/>
    </location>
</feature>